<reference evidence="13 14" key="1">
    <citation type="journal article" date="2015" name="Genome Announc.">
        <title>Expanding the biotechnology potential of lactobacilli through comparative genomics of 213 strains and associated genera.</title>
        <authorList>
            <person name="Sun Z."/>
            <person name="Harris H.M."/>
            <person name="McCann A."/>
            <person name="Guo C."/>
            <person name="Argimon S."/>
            <person name="Zhang W."/>
            <person name="Yang X."/>
            <person name="Jeffery I.B."/>
            <person name="Cooney J.C."/>
            <person name="Kagawa T.F."/>
            <person name="Liu W."/>
            <person name="Song Y."/>
            <person name="Salvetti E."/>
            <person name="Wrobel A."/>
            <person name="Rasinkangas P."/>
            <person name="Parkhill J."/>
            <person name="Rea M.C."/>
            <person name="O'Sullivan O."/>
            <person name="Ritari J."/>
            <person name="Douillard F.P."/>
            <person name="Paul Ross R."/>
            <person name="Yang R."/>
            <person name="Briner A.E."/>
            <person name="Felis G.E."/>
            <person name="de Vos W.M."/>
            <person name="Barrangou R."/>
            <person name="Klaenhammer T.R."/>
            <person name="Caufield P.W."/>
            <person name="Cui Y."/>
            <person name="Zhang H."/>
            <person name="O'Toole P.W."/>
        </authorList>
    </citation>
    <scope>NUCLEOTIDE SEQUENCE [LARGE SCALE GENOMIC DNA]</scope>
    <source>
        <strain evidence="13 14">DSM 17758</strain>
    </source>
</reference>
<sequence length="604" mass="65998">MCGIVGIIGLTATTEVLLKGLERLEYRGYDSAGLYVNDQNGHDDLIKTVGKIENLRAAVGHEIQGTIGIAHTRWATHGQPSVANAHPQFSTSRRFYLVHNGVITNYHELKQTYLKDTEFVSQTDTEVIVQLVAAFVEQEGLTTQAAFQKALGLLEGSYALLLIDKQQPDTIYVGKNKSPLLIGVADGFNLIASDALATYDQTSTYLELRDQEIALVTSTDVEILTLNGEKQTREPITITIDDSSVSKGSYPTFMLKEIDEQPAVMRRISQAYLTPDDQSIIEKKLLDALTQADRLYFVAAGTSYHASLVGKRLFEKYAEIPAEVAVASEFGYHWPILSARPFFIFLSQSGETADSRQVMIEAKRRGLPTLVMTNVANSTLAREADYVLLLHAGPEIAVASTKAYTAQIAVEAVLAKSLGETRGLEIAQTFDLRRQLAIAATGMEALVSDHDAWARLAQNYLGQRTDAFYLGRGIDYDVSLEAALKLKEISYVHTEGFAAGELKHGTIALIETGVPVIVFITESETAAHTRGNVQEVRARGANVLVIASKVCQEATDQVVLPTLTTELMPLLTGVCGQLLAYFATIQRGLNVDQPRNLAKSVTVE</sequence>
<comment type="subunit">
    <text evidence="10">Homodimer.</text>
</comment>
<keyword evidence="7 10" id="KW-0808">Transferase</keyword>
<dbReference type="PROSITE" id="PS51464">
    <property type="entry name" value="SIS"/>
    <property type="match status" value="2"/>
</dbReference>
<evidence type="ECO:0000256" key="1">
    <source>
        <dbReference type="ARBA" id="ARBA00001031"/>
    </source>
</evidence>
<keyword evidence="5 10" id="KW-0963">Cytoplasm</keyword>
<dbReference type="FunFam" id="3.60.20.10:FF:000006">
    <property type="entry name" value="Glutamine--fructose-6-phosphate aminotransferase [isomerizing]"/>
    <property type="match status" value="1"/>
</dbReference>
<evidence type="ECO:0000259" key="11">
    <source>
        <dbReference type="PROSITE" id="PS51278"/>
    </source>
</evidence>
<dbReference type="PANTHER" id="PTHR10937:SF0">
    <property type="entry name" value="GLUTAMINE--FRUCTOSE-6-PHOSPHATE TRANSAMINASE (ISOMERIZING)"/>
    <property type="match status" value="1"/>
</dbReference>
<organism evidence="13 14">
    <name type="scientific">Lapidilactobacillus concavus DSM 17758</name>
    <dbReference type="NCBI Taxonomy" id="1423735"/>
    <lineage>
        <taxon>Bacteria</taxon>
        <taxon>Bacillati</taxon>
        <taxon>Bacillota</taxon>
        <taxon>Bacilli</taxon>
        <taxon>Lactobacillales</taxon>
        <taxon>Lactobacillaceae</taxon>
        <taxon>Lapidilactobacillus</taxon>
    </lineage>
</organism>
<evidence type="ECO:0000256" key="6">
    <source>
        <dbReference type="ARBA" id="ARBA00022576"/>
    </source>
</evidence>
<dbReference type="FunFam" id="3.40.50.10490:FF:000001">
    <property type="entry name" value="Glutamine--fructose-6-phosphate aminotransferase [isomerizing]"/>
    <property type="match status" value="1"/>
</dbReference>
<feature type="domain" description="Glutamine amidotransferase type-2" evidence="11">
    <location>
        <begin position="2"/>
        <end position="219"/>
    </location>
</feature>
<protein>
    <recommendedName>
        <fullName evidence="4 10">Glutamine--fructose-6-phosphate aminotransferase [isomerizing]</fullName>
        <ecNumber evidence="3 10">2.6.1.16</ecNumber>
    </recommendedName>
    <alternativeName>
        <fullName evidence="10">D-fructose-6-phosphate amidotransferase</fullName>
    </alternativeName>
    <alternativeName>
        <fullName evidence="10">GFAT</fullName>
    </alternativeName>
    <alternativeName>
        <fullName evidence="10">Glucosamine-6-phosphate synthase</fullName>
    </alternativeName>
    <alternativeName>
        <fullName evidence="10">Hexosephosphate aminotransferase</fullName>
    </alternativeName>
    <alternativeName>
        <fullName evidence="10">L-glutamine--D-fructose-6-phosphate amidotransferase</fullName>
    </alternativeName>
</protein>
<evidence type="ECO:0000256" key="7">
    <source>
        <dbReference type="ARBA" id="ARBA00022679"/>
    </source>
</evidence>
<dbReference type="GO" id="GO:0004360">
    <property type="term" value="F:glutamine-fructose-6-phosphate transaminase (isomerizing) activity"/>
    <property type="evidence" value="ECO:0007669"/>
    <property type="project" value="UniProtKB-UniRule"/>
</dbReference>
<comment type="catalytic activity">
    <reaction evidence="1 10">
        <text>D-fructose 6-phosphate + L-glutamine = D-glucosamine 6-phosphate + L-glutamate</text>
        <dbReference type="Rhea" id="RHEA:13237"/>
        <dbReference type="ChEBI" id="CHEBI:29985"/>
        <dbReference type="ChEBI" id="CHEBI:58359"/>
        <dbReference type="ChEBI" id="CHEBI:58725"/>
        <dbReference type="ChEBI" id="CHEBI:61527"/>
        <dbReference type="EC" id="2.6.1.16"/>
    </reaction>
</comment>
<dbReference type="NCBIfam" id="TIGR01135">
    <property type="entry name" value="glmS"/>
    <property type="match status" value="1"/>
</dbReference>
<dbReference type="Pfam" id="PF01380">
    <property type="entry name" value="SIS"/>
    <property type="match status" value="2"/>
</dbReference>
<dbReference type="Gene3D" id="3.40.50.10490">
    <property type="entry name" value="Glucose-6-phosphate isomerase like protein, domain 1"/>
    <property type="match status" value="2"/>
</dbReference>
<dbReference type="HAMAP" id="MF_00164">
    <property type="entry name" value="GlmS"/>
    <property type="match status" value="1"/>
</dbReference>
<proteinExistence type="inferred from homology"/>
<dbReference type="InterPro" id="IPR035466">
    <property type="entry name" value="GlmS/AgaS_SIS"/>
</dbReference>
<dbReference type="EMBL" id="AZFX01000036">
    <property type="protein sequence ID" value="KRM10618.1"/>
    <property type="molecule type" value="Genomic_DNA"/>
</dbReference>
<evidence type="ECO:0000256" key="5">
    <source>
        <dbReference type="ARBA" id="ARBA00022490"/>
    </source>
</evidence>
<dbReference type="InterPro" id="IPR046348">
    <property type="entry name" value="SIS_dom_sf"/>
</dbReference>
<dbReference type="InterPro" id="IPR017932">
    <property type="entry name" value="GATase_2_dom"/>
</dbReference>
<dbReference type="CDD" id="cd05009">
    <property type="entry name" value="SIS_GlmS_GlmD_2"/>
    <property type="match status" value="1"/>
</dbReference>
<dbReference type="SUPFAM" id="SSF53697">
    <property type="entry name" value="SIS domain"/>
    <property type="match status" value="1"/>
</dbReference>
<dbReference type="InterPro" id="IPR047084">
    <property type="entry name" value="GFAT_N"/>
</dbReference>
<feature type="active site" description="Nucleophile; for GATase activity" evidence="10">
    <location>
        <position position="2"/>
    </location>
</feature>
<dbReference type="NCBIfam" id="NF001484">
    <property type="entry name" value="PRK00331.1"/>
    <property type="match status" value="1"/>
</dbReference>
<dbReference type="SUPFAM" id="SSF56235">
    <property type="entry name" value="N-terminal nucleophile aminohydrolases (Ntn hydrolases)"/>
    <property type="match status" value="1"/>
</dbReference>
<dbReference type="GO" id="GO:0006487">
    <property type="term" value="P:protein N-linked glycosylation"/>
    <property type="evidence" value="ECO:0007669"/>
    <property type="project" value="TreeGrafter"/>
</dbReference>
<dbReference type="RefSeq" id="WP_057823913.1">
    <property type="nucleotide sequence ID" value="NZ_AZFX01000036.1"/>
</dbReference>
<dbReference type="GO" id="GO:0006047">
    <property type="term" value="P:UDP-N-acetylglucosamine metabolic process"/>
    <property type="evidence" value="ECO:0007669"/>
    <property type="project" value="TreeGrafter"/>
</dbReference>
<dbReference type="AlphaFoldDB" id="A0A0R1VYJ8"/>
<keyword evidence="14" id="KW-1185">Reference proteome</keyword>
<evidence type="ECO:0000256" key="2">
    <source>
        <dbReference type="ARBA" id="ARBA00004496"/>
    </source>
</evidence>
<dbReference type="PANTHER" id="PTHR10937">
    <property type="entry name" value="GLUCOSAMINE--FRUCTOSE-6-PHOSPHATE AMINOTRANSFERASE, ISOMERIZING"/>
    <property type="match status" value="1"/>
</dbReference>
<dbReference type="InterPro" id="IPR029055">
    <property type="entry name" value="Ntn_hydrolases_N"/>
</dbReference>
<dbReference type="InterPro" id="IPR001347">
    <property type="entry name" value="SIS_dom"/>
</dbReference>
<evidence type="ECO:0000313" key="14">
    <source>
        <dbReference type="Proteomes" id="UP000051315"/>
    </source>
</evidence>
<dbReference type="Proteomes" id="UP000051315">
    <property type="component" value="Unassembled WGS sequence"/>
</dbReference>
<evidence type="ECO:0000313" key="13">
    <source>
        <dbReference type="EMBL" id="KRM10618.1"/>
    </source>
</evidence>
<dbReference type="CDD" id="cd00714">
    <property type="entry name" value="GFAT"/>
    <property type="match status" value="1"/>
</dbReference>
<evidence type="ECO:0000259" key="12">
    <source>
        <dbReference type="PROSITE" id="PS51464"/>
    </source>
</evidence>
<evidence type="ECO:0000256" key="4">
    <source>
        <dbReference type="ARBA" id="ARBA00016090"/>
    </source>
</evidence>
<dbReference type="GO" id="GO:0005829">
    <property type="term" value="C:cytosol"/>
    <property type="evidence" value="ECO:0007669"/>
    <property type="project" value="TreeGrafter"/>
</dbReference>
<feature type="domain" description="SIS" evidence="12">
    <location>
        <begin position="285"/>
        <end position="424"/>
    </location>
</feature>
<dbReference type="CDD" id="cd05008">
    <property type="entry name" value="SIS_GlmS_GlmD_1"/>
    <property type="match status" value="1"/>
</dbReference>
<evidence type="ECO:0000256" key="3">
    <source>
        <dbReference type="ARBA" id="ARBA00012916"/>
    </source>
</evidence>
<comment type="caution">
    <text evidence="13">The sequence shown here is derived from an EMBL/GenBank/DDBJ whole genome shotgun (WGS) entry which is preliminary data.</text>
</comment>
<keyword evidence="9" id="KW-0315">Glutamine amidotransferase</keyword>
<evidence type="ECO:0000256" key="8">
    <source>
        <dbReference type="ARBA" id="ARBA00022737"/>
    </source>
</evidence>
<evidence type="ECO:0000256" key="10">
    <source>
        <dbReference type="HAMAP-Rule" id="MF_00164"/>
    </source>
</evidence>
<dbReference type="GO" id="GO:0005975">
    <property type="term" value="P:carbohydrate metabolic process"/>
    <property type="evidence" value="ECO:0007669"/>
    <property type="project" value="UniProtKB-UniRule"/>
</dbReference>
<comment type="function">
    <text evidence="10">Catalyzes the first step in hexosamine metabolism, converting fructose-6P into glucosamine-6P using glutamine as a nitrogen source.</text>
</comment>
<feature type="initiator methionine" description="Removed" evidence="10">
    <location>
        <position position="1"/>
    </location>
</feature>
<dbReference type="OrthoDB" id="106547at2"/>
<dbReference type="InterPro" id="IPR005855">
    <property type="entry name" value="GFAT"/>
</dbReference>
<dbReference type="GO" id="GO:0006002">
    <property type="term" value="P:fructose 6-phosphate metabolic process"/>
    <property type="evidence" value="ECO:0007669"/>
    <property type="project" value="TreeGrafter"/>
</dbReference>
<feature type="active site" description="For Fru-6P isomerization activity" evidence="10">
    <location>
        <position position="599"/>
    </location>
</feature>
<dbReference type="Gene3D" id="3.60.20.10">
    <property type="entry name" value="Glutamine Phosphoribosylpyrophosphate, subunit 1, domain 1"/>
    <property type="match status" value="1"/>
</dbReference>
<keyword evidence="6 10" id="KW-0032">Aminotransferase</keyword>
<keyword evidence="8" id="KW-0677">Repeat</keyword>
<comment type="subcellular location">
    <subcellularLocation>
        <location evidence="2 10">Cytoplasm</location>
    </subcellularLocation>
</comment>
<name>A0A0R1VYJ8_9LACO</name>
<dbReference type="EC" id="2.6.1.16" evidence="3 10"/>
<accession>A0A0R1VYJ8</accession>
<dbReference type="GO" id="GO:0097367">
    <property type="term" value="F:carbohydrate derivative binding"/>
    <property type="evidence" value="ECO:0007669"/>
    <property type="project" value="InterPro"/>
</dbReference>
<dbReference type="PATRIC" id="fig|1423735.3.peg.1268"/>
<dbReference type="PROSITE" id="PS51278">
    <property type="entry name" value="GATASE_TYPE_2"/>
    <property type="match status" value="1"/>
</dbReference>
<feature type="domain" description="SIS" evidence="12">
    <location>
        <begin position="456"/>
        <end position="594"/>
    </location>
</feature>
<dbReference type="Pfam" id="PF13522">
    <property type="entry name" value="GATase_6"/>
    <property type="match status" value="1"/>
</dbReference>
<gene>
    <name evidence="10" type="primary">glmS</name>
    <name evidence="13" type="ORF">FC15_GL001221</name>
</gene>
<dbReference type="InterPro" id="IPR035490">
    <property type="entry name" value="GlmS/FrlB_SIS"/>
</dbReference>
<dbReference type="STRING" id="1423735.FC15_GL001221"/>
<evidence type="ECO:0000256" key="9">
    <source>
        <dbReference type="ARBA" id="ARBA00022962"/>
    </source>
</evidence>